<dbReference type="Proteomes" id="UP000807769">
    <property type="component" value="Unassembled WGS sequence"/>
</dbReference>
<reference evidence="1" key="1">
    <citation type="journal article" date="2020" name="New Phytol.">
        <title>Comparative genomics reveals dynamic genome evolution in host specialist ectomycorrhizal fungi.</title>
        <authorList>
            <person name="Lofgren L.A."/>
            <person name="Nguyen N.H."/>
            <person name="Vilgalys R."/>
            <person name="Ruytinx J."/>
            <person name="Liao H.L."/>
            <person name="Branco S."/>
            <person name="Kuo A."/>
            <person name="LaButti K."/>
            <person name="Lipzen A."/>
            <person name="Andreopoulos W."/>
            <person name="Pangilinan J."/>
            <person name="Riley R."/>
            <person name="Hundley H."/>
            <person name="Na H."/>
            <person name="Barry K."/>
            <person name="Grigoriev I.V."/>
            <person name="Stajich J.E."/>
            <person name="Kennedy P.G."/>
        </authorList>
    </citation>
    <scope>NUCLEOTIDE SEQUENCE</scope>
    <source>
        <strain evidence="1">MN1</strain>
    </source>
</reference>
<evidence type="ECO:0000313" key="2">
    <source>
        <dbReference type="Proteomes" id="UP000807769"/>
    </source>
</evidence>
<dbReference type="AlphaFoldDB" id="A0A9P7E2E0"/>
<proteinExistence type="predicted"/>
<dbReference type="OrthoDB" id="3341102at2759"/>
<dbReference type="GeneID" id="64634852"/>
<sequence>MSLTKIIALLKRQDPQSFAGLAHSIVDGWINRSGDEPKWSEKALKMAEYGHDQGQGNKGSQKGIFTQFPTVEKAIITYLNQLQDASVPLTLVTIRGIVVALIMQLAPEIFEIKAANGSEFRCSDSFI</sequence>
<keyword evidence="2" id="KW-1185">Reference proteome</keyword>
<dbReference type="RefSeq" id="XP_041189055.1">
    <property type="nucleotide sequence ID" value="XM_041340836.1"/>
</dbReference>
<name>A0A9P7E2E0_9AGAM</name>
<comment type="caution">
    <text evidence="1">The sequence shown here is derived from an EMBL/GenBank/DDBJ whole genome shotgun (WGS) entry which is preliminary data.</text>
</comment>
<protein>
    <submittedName>
        <fullName evidence="1">Uncharacterized protein</fullName>
    </submittedName>
</protein>
<organism evidence="1 2">
    <name type="scientific">Suillus subaureus</name>
    <dbReference type="NCBI Taxonomy" id="48587"/>
    <lineage>
        <taxon>Eukaryota</taxon>
        <taxon>Fungi</taxon>
        <taxon>Dikarya</taxon>
        <taxon>Basidiomycota</taxon>
        <taxon>Agaricomycotina</taxon>
        <taxon>Agaricomycetes</taxon>
        <taxon>Agaricomycetidae</taxon>
        <taxon>Boletales</taxon>
        <taxon>Suillineae</taxon>
        <taxon>Suillaceae</taxon>
        <taxon>Suillus</taxon>
    </lineage>
</organism>
<accession>A0A9P7E2E0</accession>
<evidence type="ECO:0000313" key="1">
    <source>
        <dbReference type="EMBL" id="KAG1809146.1"/>
    </source>
</evidence>
<gene>
    <name evidence="1" type="ORF">BJ212DRAFT_1484653</name>
</gene>
<dbReference type="EMBL" id="JABBWG010000035">
    <property type="protein sequence ID" value="KAG1809146.1"/>
    <property type="molecule type" value="Genomic_DNA"/>
</dbReference>